<proteinExistence type="predicted"/>
<evidence type="ECO:0000256" key="1">
    <source>
        <dbReference type="SAM" id="MobiDB-lite"/>
    </source>
</evidence>
<gene>
    <name evidence="2" type="ORF">S06H3_00916</name>
</gene>
<feature type="region of interest" description="Disordered" evidence="1">
    <location>
        <begin position="56"/>
        <end position="87"/>
    </location>
</feature>
<feature type="region of interest" description="Disordered" evidence="1">
    <location>
        <begin position="1"/>
        <end position="28"/>
    </location>
</feature>
<comment type="caution">
    <text evidence="2">The sequence shown here is derived from an EMBL/GenBank/DDBJ whole genome shotgun (WGS) entry which is preliminary data.</text>
</comment>
<organism evidence="2">
    <name type="scientific">marine sediment metagenome</name>
    <dbReference type="NCBI Taxonomy" id="412755"/>
    <lineage>
        <taxon>unclassified sequences</taxon>
        <taxon>metagenomes</taxon>
        <taxon>ecological metagenomes</taxon>
    </lineage>
</organism>
<dbReference type="EMBL" id="BARV01000201">
    <property type="protein sequence ID" value="GAH94980.1"/>
    <property type="molecule type" value="Genomic_DNA"/>
</dbReference>
<reference evidence="2" key="1">
    <citation type="journal article" date="2014" name="Front. Microbiol.">
        <title>High frequency of phylogenetically diverse reductive dehalogenase-homologous genes in deep subseafloor sedimentary metagenomes.</title>
        <authorList>
            <person name="Kawai M."/>
            <person name="Futagami T."/>
            <person name="Toyoda A."/>
            <person name="Takaki Y."/>
            <person name="Nishi S."/>
            <person name="Hori S."/>
            <person name="Arai W."/>
            <person name="Tsubouchi T."/>
            <person name="Morono Y."/>
            <person name="Uchiyama I."/>
            <person name="Ito T."/>
            <person name="Fujiyama A."/>
            <person name="Inagaki F."/>
            <person name="Takami H."/>
        </authorList>
    </citation>
    <scope>NUCLEOTIDE SEQUENCE</scope>
    <source>
        <strain evidence="2">Expedition CK06-06</strain>
    </source>
</reference>
<feature type="compositionally biased region" description="Basic and acidic residues" evidence="1">
    <location>
        <begin position="56"/>
        <end position="80"/>
    </location>
</feature>
<sequence length="87" mass="9980">MWPVKKGQKSETGRQTASQPTAPKREQDTIWAEMRRLKARVQSIELAASAARRDISRIDRKQYRDNGKEPATELPTKEQAYHPSLFG</sequence>
<accession>X1KMZ4</accession>
<name>X1KMZ4_9ZZZZ</name>
<protein>
    <submittedName>
        <fullName evidence="2">Uncharacterized protein</fullName>
    </submittedName>
</protein>
<dbReference type="AlphaFoldDB" id="X1KMZ4"/>
<evidence type="ECO:0000313" key="2">
    <source>
        <dbReference type="EMBL" id="GAH94980.1"/>
    </source>
</evidence>